<reference evidence="1 2" key="1">
    <citation type="journal article" date="2017" name="Biosci. Biotechnol. Biochem.">
        <title>Identification and characterization of a sulfoglycosidase from Bifidobacterium bifidum implicated in mucin glycan utilization.</title>
        <authorList>
            <person name="Katoh T."/>
            <person name="Maeshibu T."/>
            <person name="Kikkawa K."/>
            <person name="Gotoh A."/>
            <person name="Tomabechi Y."/>
            <person name="Nakamura M."/>
            <person name="Liao W.-H."/>
            <person name="Yamaguchi M."/>
            <person name="Ashida H."/>
            <person name="Yamamoto K."/>
            <person name="Katayama T."/>
        </authorList>
    </citation>
    <scope>NUCLEOTIDE SEQUENCE [LARGE SCALE GENOMIC DNA]</scope>
    <source>
        <strain evidence="1 2">JCM 7004</strain>
    </source>
</reference>
<organism evidence="1 2">
    <name type="scientific">Bifidobacterium bifidum LMG 13195</name>
    <dbReference type="NCBI Taxonomy" id="1207542"/>
    <lineage>
        <taxon>Bacteria</taxon>
        <taxon>Bacillati</taxon>
        <taxon>Actinomycetota</taxon>
        <taxon>Actinomycetes</taxon>
        <taxon>Bifidobacteriales</taxon>
        <taxon>Bifidobacteriaceae</taxon>
        <taxon>Bifidobacterium</taxon>
    </lineage>
</organism>
<evidence type="ECO:0000313" key="2">
    <source>
        <dbReference type="Proteomes" id="UP000262177"/>
    </source>
</evidence>
<proteinExistence type="predicted"/>
<evidence type="ECO:0000313" key="1">
    <source>
        <dbReference type="EMBL" id="BBA49071.1"/>
    </source>
</evidence>
<dbReference type="AlphaFoldDB" id="A0A286TFD8"/>
<sequence length="38" mass="4257">MEQGARADLNLKSLRLNSHVSRSSFCCCPYSLKSNRPS</sequence>
<name>A0A286TFD8_BIFBI</name>
<dbReference type="EMBL" id="AP018131">
    <property type="protein sequence ID" value="BBA49071.1"/>
    <property type="molecule type" value="Genomic_DNA"/>
</dbReference>
<protein>
    <submittedName>
        <fullName evidence="1">Uncharacterized protein</fullName>
    </submittedName>
</protein>
<gene>
    <name evidence="1" type="ORF">BBJK_03087</name>
</gene>
<dbReference type="Proteomes" id="UP000262177">
    <property type="component" value="Chromosome"/>
</dbReference>
<accession>A0A286TFD8</accession>